<evidence type="ECO:0000256" key="1">
    <source>
        <dbReference type="ARBA" id="ARBA00003408"/>
    </source>
</evidence>
<feature type="transmembrane region" description="Helical" evidence="6">
    <location>
        <begin position="38"/>
        <end position="59"/>
    </location>
</feature>
<reference evidence="7" key="2">
    <citation type="submission" date="2021-04" db="EMBL/GenBank/DDBJ databases">
        <authorList>
            <person name="Gilroy R."/>
        </authorList>
    </citation>
    <scope>NUCLEOTIDE SEQUENCE</scope>
    <source>
        <strain evidence="7">CHK179-28034</strain>
    </source>
</reference>
<keyword evidence="6" id="KW-1133">Transmembrane helix</keyword>
<evidence type="ECO:0000256" key="3">
    <source>
        <dbReference type="ARBA" id="ARBA00020268"/>
    </source>
</evidence>
<sequence length="215" mass="23333">MLRQCAAIGTPVLGTSMVSCFGYVVFASLISGMGTTVFAAHSIAVTAETIFYVPGYGLRSAASTLISNARGEGNVQKLKTVAKVSIALTVAMMCMSGILLYLGARPLMGIFSPSQAVVNLGAQMLRLVALSEPFFGLMVVLEGVFYGLGRTRYAFVVESIGMWGVRIFFTFLVVRVWGMDLRAVWYCMIADNVCKAVLLAMPFLSRARRRILLEK</sequence>
<dbReference type="PROSITE" id="PS51257">
    <property type="entry name" value="PROKAR_LIPOPROTEIN"/>
    <property type="match status" value="1"/>
</dbReference>
<feature type="transmembrane region" description="Helical" evidence="6">
    <location>
        <begin position="160"/>
        <end position="177"/>
    </location>
</feature>
<reference evidence="7" key="1">
    <citation type="journal article" date="2021" name="PeerJ">
        <title>Extensive microbial diversity within the chicken gut microbiome revealed by metagenomics and culture.</title>
        <authorList>
            <person name="Gilroy R."/>
            <person name="Ravi A."/>
            <person name="Getino M."/>
            <person name="Pursley I."/>
            <person name="Horton D.L."/>
            <person name="Alikhan N.F."/>
            <person name="Baker D."/>
            <person name="Gharbi K."/>
            <person name="Hall N."/>
            <person name="Watson M."/>
            <person name="Adriaenssens E.M."/>
            <person name="Foster-Nyarko E."/>
            <person name="Jarju S."/>
            <person name="Secka A."/>
            <person name="Antonio M."/>
            <person name="Oren A."/>
            <person name="Chaudhuri R.R."/>
            <person name="La Ragione R."/>
            <person name="Hildebrand F."/>
            <person name="Pallen M.J."/>
        </authorList>
    </citation>
    <scope>NUCLEOTIDE SEQUENCE</scope>
    <source>
        <strain evidence="7">CHK179-28034</strain>
    </source>
</reference>
<dbReference type="GO" id="GO:0015297">
    <property type="term" value="F:antiporter activity"/>
    <property type="evidence" value="ECO:0007669"/>
    <property type="project" value="InterPro"/>
</dbReference>
<dbReference type="GO" id="GO:0005886">
    <property type="term" value="C:plasma membrane"/>
    <property type="evidence" value="ECO:0007669"/>
    <property type="project" value="TreeGrafter"/>
</dbReference>
<dbReference type="Pfam" id="PF01554">
    <property type="entry name" value="MatE"/>
    <property type="match status" value="1"/>
</dbReference>
<dbReference type="Proteomes" id="UP000824049">
    <property type="component" value="Unassembled WGS sequence"/>
</dbReference>
<evidence type="ECO:0000256" key="6">
    <source>
        <dbReference type="SAM" id="Phobius"/>
    </source>
</evidence>
<dbReference type="GO" id="GO:0042910">
    <property type="term" value="F:xenobiotic transmembrane transporter activity"/>
    <property type="evidence" value="ECO:0007669"/>
    <property type="project" value="InterPro"/>
</dbReference>
<dbReference type="PANTHER" id="PTHR43298">
    <property type="entry name" value="MULTIDRUG RESISTANCE PROTEIN NORM-RELATED"/>
    <property type="match status" value="1"/>
</dbReference>
<proteinExistence type="inferred from homology"/>
<comment type="similarity">
    <text evidence="2">Belongs to the multi antimicrobial extrusion (MATE) (TC 2.A.66.1) family.</text>
</comment>
<name>A0A9D2J8H1_9FIRM</name>
<comment type="function">
    <text evidence="1">Multidrug efflux pump.</text>
</comment>
<feature type="transmembrane region" description="Helical" evidence="6">
    <location>
        <begin position="124"/>
        <end position="148"/>
    </location>
</feature>
<evidence type="ECO:0000256" key="5">
    <source>
        <dbReference type="ARBA" id="ARBA00031636"/>
    </source>
</evidence>
<evidence type="ECO:0000256" key="2">
    <source>
        <dbReference type="ARBA" id="ARBA00010199"/>
    </source>
</evidence>
<evidence type="ECO:0000256" key="4">
    <source>
        <dbReference type="ARBA" id="ARBA00022448"/>
    </source>
</evidence>
<feature type="transmembrane region" description="Helical" evidence="6">
    <location>
        <begin position="12"/>
        <end position="32"/>
    </location>
</feature>
<comment type="caution">
    <text evidence="7">The sequence shown here is derived from an EMBL/GenBank/DDBJ whole genome shotgun (WGS) entry which is preliminary data.</text>
</comment>
<gene>
    <name evidence="7" type="ORF">H9968_10730</name>
</gene>
<dbReference type="InterPro" id="IPR002528">
    <property type="entry name" value="MATE_fam"/>
</dbReference>
<keyword evidence="6" id="KW-0472">Membrane</keyword>
<dbReference type="AlphaFoldDB" id="A0A9D2J8H1"/>
<dbReference type="InterPro" id="IPR050222">
    <property type="entry name" value="MATE_MdtK"/>
</dbReference>
<feature type="transmembrane region" description="Helical" evidence="6">
    <location>
        <begin position="80"/>
        <end position="104"/>
    </location>
</feature>
<feature type="transmembrane region" description="Helical" evidence="6">
    <location>
        <begin position="183"/>
        <end position="205"/>
    </location>
</feature>
<accession>A0A9D2J8H1</accession>
<protein>
    <recommendedName>
        <fullName evidence="3">Probable multidrug resistance protein NorM</fullName>
    </recommendedName>
    <alternativeName>
        <fullName evidence="5">Multidrug-efflux transporter</fullName>
    </alternativeName>
</protein>
<keyword evidence="4" id="KW-0813">Transport</keyword>
<evidence type="ECO:0000313" key="7">
    <source>
        <dbReference type="EMBL" id="HIZ40373.1"/>
    </source>
</evidence>
<dbReference type="EMBL" id="DXBR01000098">
    <property type="protein sequence ID" value="HIZ40373.1"/>
    <property type="molecule type" value="Genomic_DNA"/>
</dbReference>
<evidence type="ECO:0000313" key="8">
    <source>
        <dbReference type="Proteomes" id="UP000824049"/>
    </source>
</evidence>
<organism evidence="7 8">
    <name type="scientific">Candidatus Anaerobutyricum stercoris</name>
    <dbReference type="NCBI Taxonomy" id="2838457"/>
    <lineage>
        <taxon>Bacteria</taxon>
        <taxon>Bacillati</taxon>
        <taxon>Bacillota</taxon>
        <taxon>Clostridia</taxon>
        <taxon>Lachnospirales</taxon>
        <taxon>Lachnospiraceae</taxon>
        <taxon>Anaerobutyricum</taxon>
    </lineage>
</organism>
<keyword evidence="6" id="KW-0812">Transmembrane</keyword>
<dbReference type="PANTHER" id="PTHR43298:SF2">
    <property type="entry name" value="FMN_FAD EXPORTER YEEO-RELATED"/>
    <property type="match status" value="1"/>
</dbReference>